<feature type="domain" description="DUF374" evidence="1">
    <location>
        <begin position="72"/>
        <end position="148"/>
    </location>
</feature>
<dbReference type="STRING" id="693986.MOC_1105"/>
<dbReference type="HOGENOM" id="CLU_086327_1_1_5"/>
<gene>
    <name evidence="2" type="ORF">MOC_1105</name>
</gene>
<organism evidence="2 3">
    <name type="scientific">Methylobacterium oryzae CBMB20</name>
    <dbReference type="NCBI Taxonomy" id="693986"/>
    <lineage>
        <taxon>Bacteria</taxon>
        <taxon>Pseudomonadati</taxon>
        <taxon>Pseudomonadota</taxon>
        <taxon>Alphaproteobacteria</taxon>
        <taxon>Hyphomicrobiales</taxon>
        <taxon>Methylobacteriaceae</taxon>
        <taxon>Methylobacterium</taxon>
    </lineage>
</organism>
<dbReference type="AlphaFoldDB" id="A0A089NQR7"/>
<dbReference type="eggNOG" id="COG2121">
    <property type="taxonomic scope" value="Bacteria"/>
</dbReference>
<evidence type="ECO:0000313" key="2">
    <source>
        <dbReference type="EMBL" id="AIQ88860.1"/>
    </source>
</evidence>
<evidence type="ECO:0000313" key="3">
    <source>
        <dbReference type="Proteomes" id="UP000029492"/>
    </source>
</evidence>
<name>A0A089NQR7_9HYPH</name>
<dbReference type="EMBL" id="CP003811">
    <property type="protein sequence ID" value="AIQ88860.1"/>
    <property type="molecule type" value="Genomic_DNA"/>
</dbReference>
<dbReference type="KEGG" id="mor:MOC_1105"/>
<keyword evidence="3" id="KW-1185">Reference proteome</keyword>
<dbReference type="CDD" id="cd07983">
    <property type="entry name" value="LPLAT_DUF374-like"/>
    <property type="match status" value="1"/>
</dbReference>
<dbReference type="Proteomes" id="UP000029492">
    <property type="component" value="Chromosome"/>
</dbReference>
<sequence length="261" mass="28566">MNLGKRFIRHPSVQGLLGRFAAGYLRLVRLTNRFEIHAGDGSPGAADGWIDARKPLIIGMWHGQHIMMPLMRRPGDRVATIISRNPDGNINTIALERFGVRVMRASGARGRSRATDLRAKGGAEGLRAMLRALKGGESVAFSADVPKVSRRCDAGILTLARFSGRPIVPAAVVTSRHLRFNSWDRACLGLPFGRGAIVLGDPIYVPRDSDGEAFETLRRFVEAEMNRVHARAYALVGRADRAALYRDPLPELRDAPVGDLA</sequence>
<dbReference type="Pfam" id="PF04028">
    <property type="entry name" value="DUF374"/>
    <property type="match status" value="1"/>
</dbReference>
<dbReference type="RefSeq" id="WP_043349693.1">
    <property type="nucleotide sequence ID" value="NZ_CP003811.1"/>
</dbReference>
<protein>
    <submittedName>
        <fullName evidence="2">Protein of unassigned function</fullName>
    </submittedName>
</protein>
<dbReference type="InterPro" id="IPR007172">
    <property type="entry name" value="DUF374"/>
</dbReference>
<proteinExistence type="predicted"/>
<accession>A0A089NQR7</accession>
<evidence type="ECO:0000259" key="1">
    <source>
        <dbReference type="Pfam" id="PF04028"/>
    </source>
</evidence>
<reference evidence="2 3" key="1">
    <citation type="journal article" date="2014" name="PLoS ONE">
        <title>Genome Information of Methylobacterium oryzae, a Plant-Probiotic Methylotroph in the Phyllosphere.</title>
        <authorList>
            <person name="Kwak M.J."/>
            <person name="Jeong H."/>
            <person name="Madhaiyan M."/>
            <person name="Lee Y."/>
            <person name="Sa T.M."/>
            <person name="Oh T.K."/>
            <person name="Kim J.F."/>
        </authorList>
    </citation>
    <scope>NUCLEOTIDE SEQUENCE [LARGE SCALE GENOMIC DNA]</scope>
    <source>
        <strain evidence="2 3">CBMB20</strain>
    </source>
</reference>